<dbReference type="AlphaFoldDB" id="A0A1V9YW87"/>
<feature type="domain" description="Potassium channel" evidence="2">
    <location>
        <begin position="254"/>
        <end position="325"/>
    </location>
</feature>
<feature type="transmembrane region" description="Helical" evidence="1">
    <location>
        <begin position="305"/>
        <end position="327"/>
    </location>
</feature>
<protein>
    <submittedName>
        <fullName evidence="3">Voltage-gated Ion Channel (VIC) Superfamily</fullName>
    </submittedName>
</protein>
<dbReference type="InterPro" id="IPR013099">
    <property type="entry name" value="K_chnl_dom"/>
</dbReference>
<feature type="transmembrane region" description="Helical" evidence="1">
    <location>
        <begin position="82"/>
        <end position="104"/>
    </location>
</feature>
<keyword evidence="1" id="KW-0472">Membrane</keyword>
<dbReference type="Proteomes" id="UP000243217">
    <property type="component" value="Unassembled WGS sequence"/>
</dbReference>
<sequence length="459" mass="52273">MHTSMDEKIEVKRPLWQRASSKIVNIKNVHELLRKRYFIEKWMMAFGVVSVVAAALCMQLSILHTTKAVAMARGHTYVEVDFLRFIVSVATLFLYGFLVWRYVVVCGVQIAKSKLHPHAKFYHPSSGLLGKFLLEFFILSLHIPPHFAQNFLYNRFMGAPASKLSELKCASGLHLDKSGFCYQYIPWPSDQFDVIVFVRLYLLFRVLRHRAGLDSPDISWQGTHWHVKTSSFWFAAKYLFTERPVFFSAVSFSLTWICTGLVVQFMEHAINPEIDTVEEALWLSLLTMATVGDGSIPPLSIQGQVAIVIGGIVGGAIMNALLTSVLINSLHVTKAEESVIGIIETRNLQNAHHHATINLLHAFARYVILKKNPQKALLCARRNAKLNVFRSAMVFKRSRVQLRSISDDDVLETCRDKVHAISETQSQHSSDTMKTMDAIERKLQQLHQHLVRSKYKHML</sequence>
<keyword evidence="4" id="KW-1185">Reference proteome</keyword>
<dbReference type="OrthoDB" id="433309at2759"/>
<dbReference type="STRING" id="74557.A0A1V9YW87"/>
<dbReference type="Pfam" id="PF07885">
    <property type="entry name" value="Ion_trans_2"/>
    <property type="match status" value="1"/>
</dbReference>
<dbReference type="EMBL" id="JNBS01002619">
    <property type="protein sequence ID" value="OQR89986.1"/>
    <property type="molecule type" value="Genomic_DNA"/>
</dbReference>
<keyword evidence="1" id="KW-0812">Transmembrane</keyword>
<dbReference type="PANTHER" id="PTHR10153">
    <property type="entry name" value="SMALL CONDUCTANCE CALCIUM-ACTIVATED POTASSIUM CHANNEL"/>
    <property type="match status" value="1"/>
</dbReference>
<gene>
    <name evidence="3" type="ORF">THRCLA_09483</name>
</gene>
<proteinExistence type="predicted"/>
<feature type="transmembrane region" description="Helical" evidence="1">
    <location>
        <begin position="245"/>
        <end position="266"/>
    </location>
</feature>
<evidence type="ECO:0000256" key="1">
    <source>
        <dbReference type="SAM" id="Phobius"/>
    </source>
</evidence>
<dbReference type="InterPro" id="IPR015449">
    <property type="entry name" value="K_chnl_Ca-activ_SK"/>
</dbReference>
<evidence type="ECO:0000313" key="4">
    <source>
        <dbReference type="Proteomes" id="UP000243217"/>
    </source>
</evidence>
<dbReference type="SUPFAM" id="SSF81324">
    <property type="entry name" value="Voltage-gated potassium channels"/>
    <property type="match status" value="1"/>
</dbReference>
<accession>A0A1V9YW87</accession>
<name>A0A1V9YW87_9STRA</name>
<evidence type="ECO:0000259" key="2">
    <source>
        <dbReference type="Pfam" id="PF07885"/>
    </source>
</evidence>
<dbReference type="Gene3D" id="1.10.287.70">
    <property type="match status" value="1"/>
</dbReference>
<reference evidence="3 4" key="1">
    <citation type="journal article" date="2014" name="Genome Biol. Evol.">
        <title>The secreted proteins of Achlya hypogyna and Thraustotheca clavata identify the ancestral oomycete secretome and reveal gene acquisitions by horizontal gene transfer.</title>
        <authorList>
            <person name="Misner I."/>
            <person name="Blouin N."/>
            <person name="Leonard G."/>
            <person name="Richards T.A."/>
            <person name="Lane C.E."/>
        </authorList>
    </citation>
    <scope>NUCLEOTIDE SEQUENCE [LARGE SCALE GENOMIC DNA]</scope>
    <source>
        <strain evidence="3 4">ATCC 34112</strain>
    </source>
</reference>
<dbReference type="GO" id="GO:0016020">
    <property type="term" value="C:membrane"/>
    <property type="evidence" value="ECO:0007669"/>
    <property type="project" value="InterPro"/>
</dbReference>
<comment type="caution">
    <text evidence="3">The sequence shown here is derived from an EMBL/GenBank/DDBJ whole genome shotgun (WGS) entry which is preliminary data.</text>
</comment>
<evidence type="ECO:0000313" key="3">
    <source>
        <dbReference type="EMBL" id="OQR89986.1"/>
    </source>
</evidence>
<organism evidence="3 4">
    <name type="scientific">Thraustotheca clavata</name>
    <dbReference type="NCBI Taxonomy" id="74557"/>
    <lineage>
        <taxon>Eukaryota</taxon>
        <taxon>Sar</taxon>
        <taxon>Stramenopiles</taxon>
        <taxon>Oomycota</taxon>
        <taxon>Saprolegniomycetes</taxon>
        <taxon>Saprolegniales</taxon>
        <taxon>Achlyaceae</taxon>
        <taxon>Thraustotheca</taxon>
    </lineage>
</organism>
<keyword evidence="1" id="KW-1133">Transmembrane helix</keyword>
<feature type="transmembrane region" description="Helical" evidence="1">
    <location>
        <begin position="42"/>
        <end position="62"/>
    </location>
</feature>
<dbReference type="GO" id="GO:0016286">
    <property type="term" value="F:small conductance calcium-activated potassium channel activity"/>
    <property type="evidence" value="ECO:0007669"/>
    <property type="project" value="InterPro"/>
</dbReference>